<reference evidence="3" key="2">
    <citation type="submission" date="2012-02" db="EMBL/GenBank/DDBJ databases">
        <title>Complete genome sequence of Blastococcus saxobsidens strain DD2.</title>
        <authorList>
            <person name="Genoscope."/>
        </authorList>
    </citation>
    <scope>NUCLEOTIDE SEQUENCE [LARGE SCALE GENOMIC DNA]</scope>
    <source>
        <strain evidence="3">DD2</strain>
    </source>
</reference>
<proteinExistence type="predicted"/>
<gene>
    <name evidence="2" type="ordered locus">BLASA_2838</name>
</gene>
<evidence type="ECO:0000256" key="1">
    <source>
        <dbReference type="SAM" id="MobiDB-lite"/>
    </source>
</evidence>
<dbReference type="AlphaFoldDB" id="H6RKU3"/>
<reference evidence="2 3" key="1">
    <citation type="journal article" date="2012" name="J. Bacteriol.">
        <title>Genome Sequence of Blastococcus saxobsidens DD2, a Stone-Inhabiting Bacterium.</title>
        <authorList>
            <person name="Chouaia B."/>
            <person name="Crotti E."/>
            <person name="Brusetti L."/>
            <person name="Daffonchio D."/>
            <person name="Essoussi I."/>
            <person name="Nouioui I."/>
            <person name="Sbissi I."/>
            <person name="Ghodhbane-Gtari F."/>
            <person name="Gtari M."/>
            <person name="Vacherie B."/>
            <person name="Barbe V."/>
            <person name="Medigue C."/>
            <person name="Gury J."/>
            <person name="Pujic P."/>
            <person name="Normand P."/>
        </authorList>
    </citation>
    <scope>NUCLEOTIDE SEQUENCE [LARGE SCALE GENOMIC DNA]</scope>
    <source>
        <strain evidence="2 3">DD2</strain>
    </source>
</reference>
<name>H6RKU3_BLASD</name>
<evidence type="ECO:0000313" key="3">
    <source>
        <dbReference type="Proteomes" id="UP000007517"/>
    </source>
</evidence>
<dbReference type="EMBL" id="FO117623">
    <property type="protein sequence ID" value="CCG03709.1"/>
    <property type="molecule type" value="Genomic_DNA"/>
</dbReference>
<protein>
    <submittedName>
        <fullName evidence="2">Uncharacterized protein</fullName>
    </submittedName>
</protein>
<feature type="region of interest" description="Disordered" evidence="1">
    <location>
        <begin position="1"/>
        <end position="23"/>
    </location>
</feature>
<evidence type="ECO:0000313" key="2">
    <source>
        <dbReference type="EMBL" id="CCG03709.1"/>
    </source>
</evidence>
<feature type="compositionally biased region" description="Pro residues" evidence="1">
    <location>
        <begin position="68"/>
        <end position="77"/>
    </location>
</feature>
<organism evidence="2 3">
    <name type="scientific">Blastococcus saxobsidens (strain DD2)</name>
    <dbReference type="NCBI Taxonomy" id="1146883"/>
    <lineage>
        <taxon>Bacteria</taxon>
        <taxon>Bacillati</taxon>
        <taxon>Actinomycetota</taxon>
        <taxon>Actinomycetes</taxon>
        <taxon>Geodermatophilales</taxon>
        <taxon>Geodermatophilaceae</taxon>
        <taxon>Blastococcus</taxon>
    </lineage>
</organism>
<dbReference type="KEGG" id="bsd:BLASA_2838"/>
<dbReference type="Proteomes" id="UP000007517">
    <property type="component" value="Chromosome"/>
</dbReference>
<keyword evidence="3" id="KW-1185">Reference proteome</keyword>
<dbReference type="STRING" id="1146883.BLASA_2838"/>
<sequence length="77" mass="7553">MLRCLPETGQGPGEGAPGHPADAGLPFSGWLELLGHLERLIAPGAQVADPIETGGGNPVLPSAAAGPVPAPARPGES</sequence>
<accession>H6RKU3</accession>
<dbReference type="HOGENOM" id="CLU_2631099_0_0_11"/>
<feature type="region of interest" description="Disordered" evidence="1">
    <location>
        <begin position="48"/>
        <end position="77"/>
    </location>
</feature>